<keyword evidence="4" id="KW-0804">Transcription</keyword>
<evidence type="ECO:0000256" key="4">
    <source>
        <dbReference type="ARBA" id="ARBA00023163"/>
    </source>
</evidence>
<organism evidence="5 6">
    <name type="scientific">Spirilliplanes yamanashiensis</name>
    <dbReference type="NCBI Taxonomy" id="42233"/>
    <lineage>
        <taxon>Bacteria</taxon>
        <taxon>Bacillati</taxon>
        <taxon>Actinomycetota</taxon>
        <taxon>Actinomycetes</taxon>
        <taxon>Micromonosporales</taxon>
        <taxon>Micromonosporaceae</taxon>
        <taxon>Spirilliplanes</taxon>
    </lineage>
</organism>
<dbReference type="AlphaFoldDB" id="A0A8J4DMW1"/>
<name>A0A8J4DMW1_9ACTN</name>
<evidence type="ECO:0000313" key="6">
    <source>
        <dbReference type="Proteomes" id="UP000652013"/>
    </source>
</evidence>
<evidence type="ECO:0000256" key="3">
    <source>
        <dbReference type="ARBA" id="ARBA00023125"/>
    </source>
</evidence>
<dbReference type="Gene3D" id="6.10.140.850">
    <property type="match status" value="1"/>
</dbReference>
<evidence type="ECO:0008006" key="7">
    <source>
        <dbReference type="Google" id="ProtNLM"/>
    </source>
</evidence>
<dbReference type="InterPro" id="IPR036388">
    <property type="entry name" value="WH-like_DNA-bd_sf"/>
</dbReference>
<accession>A0A8J4DMW1</accession>
<dbReference type="EMBL" id="BOOY01000043">
    <property type="protein sequence ID" value="GIJ06600.1"/>
    <property type="molecule type" value="Genomic_DNA"/>
</dbReference>
<keyword evidence="3" id="KW-0238">DNA-binding</keyword>
<proteinExistence type="inferred from homology"/>
<dbReference type="SUPFAM" id="SSF46785">
    <property type="entry name" value="Winged helix' DNA-binding domain"/>
    <property type="match status" value="1"/>
</dbReference>
<dbReference type="Proteomes" id="UP000652013">
    <property type="component" value="Unassembled WGS sequence"/>
</dbReference>
<reference evidence="5" key="1">
    <citation type="submission" date="2021-01" db="EMBL/GenBank/DDBJ databases">
        <title>Whole genome shotgun sequence of Spirilliplanes yamanashiensis NBRC 15828.</title>
        <authorList>
            <person name="Komaki H."/>
            <person name="Tamura T."/>
        </authorList>
    </citation>
    <scope>NUCLEOTIDE SEQUENCE</scope>
    <source>
        <strain evidence="5">NBRC 15828</strain>
    </source>
</reference>
<protein>
    <recommendedName>
        <fullName evidence="7">Transcriptional regulator</fullName>
    </recommendedName>
</protein>
<evidence type="ECO:0000256" key="2">
    <source>
        <dbReference type="ARBA" id="ARBA00023015"/>
    </source>
</evidence>
<evidence type="ECO:0000313" key="5">
    <source>
        <dbReference type="EMBL" id="GIJ06600.1"/>
    </source>
</evidence>
<keyword evidence="6" id="KW-1185">Reference proteome</keyword>
<comment type="caution">
    <text evidence="5">The sequence shown here is derived from an EMBL/GenBank/DDBJ whole genome shotgun (WGS) entry which is preliminary data.</text>
</comment>
<sequence>MSVLWDRAEPATVREVLEDLRPGRDLAYNTVLTVVDILYKKGWLERSREGRAFRYTPNASRSDYGARLMRDAMSESGDPVGSLAGFVQRLSVEESAALRAALEAFAGDEERS</sequence>
<dbReference type="InterPro" id="IPR005650">
    <property type="entry name" value="BlaI_family"/>
</dbReference>
<comment type="similarity">
    <text evidence="1">Belongs to the BlaI transcriptional regulatory family.</text>
</comment>
<keyword evidence="2" id="KW-0805">Transcription regulation</keyword>
<dbReference type="GO" id="GO:0045892">
    <property type="term" value="P:negative regulation of DNA-templated transcription"/>
    <property type="evidence" value="ECO:0007669"/>
    <property type="project" value="InterPro"/>
</dbReference>
<dbReference type="Gene3D" id="1.10.10.10">
    <property type="entry name" value="Winged helix-like DNA-binding domain superfamily/Winged helix DNA-binding domain"/>
    <property type="match status" value="1"/>
</dbReference>
<dbReference type="Pfam" id="PF03965">
    <property type="entry name" value="Penicillinase_R"/>
    <property type="match status" value="1"/>
</dbReference>
<dbReference type="InterPro" id="IPR036390">
    <property type="entry name" value="WH_DNA-bd_sf"/>
</dbReference>
<evidence type="ECO:0000256" key="1">
    <source>
        <dbReference type="ARBA" id="ARBA00011046"/>
    </source>
</evidence>
<gene>
    <name evidence="5" type="ORF">Sya03_59520</name>
</gene>
<dbReference type="GO" id="GO:0003677">
    <property type="term" value="F:DNA binding"/>
    <property type="evidence" value="ECO:0007669"/>
    <property type="project" value="UniProtKB-KW"/>
</dbReference>